<evidence type="ECO:0000313" key="2">
    <source>
        <dbReference type="EMBL" id="RCV27726.1"/>
    </source>
</evidence>
<evidence type="ECO:0000256" key="1">
    <source>
        <dbReference type="SAM" id="MobiDB-lite"/>
    </source>
</evidence>
<feature type="compositionally biased region" description="Basic and acidic residues" evidence="1">
    <location>
        <begin position="198"/>
        <end position="214"/>
    </location>
</feature>
<feature type="compositionally biased region" description="Basic and acidic residues" evidence="1">
    <location>
        <begin position="55"/>
        <end position="66"/>
    </location>
</feature>
<protein>
    <submittedName>
        <fullName evidence="2">Uncharacterized protein</fullName>
    </submittedName>
</protein>
<organism evidence="2">
    <name type="scientific">Setaria italica</name>
    <name type="common">Foxtail millet</name>
    <name type="synonym">Panicum italicum</name>
    <dbReference type="NCBI Taxonomy" id="4555"/>
    <lineage>
        <taxon>Eukaryota</taxon>
        <taxon>Viridiplantae</taxon>
        <taxon>Streptophyta</taxon>
        <taxon>Embryophyta</taxon>
        <taxon>Tracheophyta</taxon>
        <taxon>Spermatophyta</taxon>
        <taxon>Magnoliopsida</taxon>
        <taxon>Liliopsida</taxon>
        <taxon>Poales</taxon>
        <taxon>Poaceae</taxon>
        <taxon>PACMAD clade</taxon>
        <taxon>Panicoideae</taxon>
        <taxon>Panicodae</taxon>
        <taxon>Paniceae</taxon>
        <taxon>Cenchrinae</taxon>
        <taxon>Setaria</taxon>
    </lineage>
</organism>
<feature type="region of interest" description="Disordered" evidence="1">
    <location>
        <begin position="1"/>
        <end position="214"/>
    </location>
</feature>
<feature type="compositionally biased region" description="Low complexity" evidence="1">
    <location>
        <begin position="188"/>
        <end position="197"/>
    </location>
</feature>
<feature type="compositionally biased region" description="Basic and acidic residues" evidence="1">
    <location>
        <begin position="171"/>
        <end position="181"/>
    </location>
</feature>
<feature type="region of interest" description="Disordered" evidence="1">
    <location>
        <begin position="243"/>
        <end position="278"/>
    </location>
</feature>
<name>A0A368RC26_SETIT</name>
<accession>A0A368RC26</accession>
<sequence>MPVCSNYEPELAASAQDTRRRQGRRIALTATRYDLGEVGEGGRDETPQTHPRTQGIERDARVERQGRAAGSFVSPPPSRGSWCSALPRRAEVSPSTSREPPPRPPSPPPAACRAATRPSGSSGVGDGNGRFWAGISRQGPHDLPAAAAAFPSRGAGGVGGRRRRGGGGGFVDREESVREEGWGCGNCGAEAEAQGRAGQREKGREREEREKGGTRRDAPALLCVVCVRVRVAGLTGFDEGWTRQTASRPGERTGKARGVRDVQAGGARGAGQGCASDTAAGRWRIPSGAAACGRGSSRVEVVECTVEI</sequence>
<reference evidence="2" key="1">
    <citation type="journal article" date="2012" name="Nat. Biotechnol.">
        <title>Reference genome sequence of the model plant Setaria.</title>
        <authorList>
            <person name="Bennetzen J.L."/>
            <person name="Schmutz J."/>
            <person name="Wang H."/>
            <person name="Percifield R."/>
            <person name="Hawkins J."/>
            <person name="Pontaroli A.C."/>
            <person name="Estep M."/>
            <person name="Feng L."/>
            <person name="Vaughn J.N."/>
            <person name="Grimwood J."/>
            <person name="Jenkins J."/>
            <person name="Barry K."/>
            <person name="Lindquist E."/>
            <person name="Hellsten U."/>
            <person name="Deshpande S."/>
            <person name="Wang X."/>
            <person name="Wu X."/>
            <person name="Mitros T."/>
            <person name="Triplett J."/>
            <person name="Yang X."/>
            <person name="Ye C.Y."/>
            <person name="Mauro-Herrera M."/>
            <person name="Wang L."/>
            <person name="Li P."/>
            <person name="Sharma M."/>
            <person name="Sharma R."/>
            <person name="Ronald P.C."/>
            <person name="Panaud O."/>
            <person name="Kellogg E.A."/>
            <person name="Brutnell T.P."/>
            <person name="Doust A.N."/>
            <person name="Tuskan G.A."/>
            <person name="Rokhsar D."/>
            <person name="Devos K.M."/>
        </authorList>
    </citation>
    <scope>NUCLEOTIDE SEQUENCE [LARGE SCALE GENOMIC DNA]</scope>
    <source>
        <strain evidence="2">Yugu1</strain>
    </source>
</reference>
<dbReference type="AlphaFoldDB" id="A0A368RC26"/>
<reference evidence="2" key="2">
    <citation type="submission" date="2015-07" db="EMBL/GenBank/DDBJ databases">
        <authorList>
            <person name="Noorani M."/>
        </authorList>
    </citation>
    <scope>NUCLEOTIDE SEQUENCE</scope>
    <source>
        <strain evidence="2">Yugu1</strain>
    </source>
</reference>
<proteinExistence type="predicted"/>
<dbReference type="EMBL" id="CM003532">
    <property type="protein sequence ID" value="RCV27726.1"/>
    <property type="molecule type" value="Genomic_DNA"/>
</dbReference>
<gene>
    <name evidence="2" type="ORF">SETIT_5G347800v2</name>
</gene>
<feature type="compositionally biased region" description="Basic and acidic residues" evidence="1">
    <location>
        <begin position="249"/>
        <end position="260"/>
    </location>
</feature>